<dbReference type="OMA" id="HRVIYIA"/>
<keyword evidence="3" id="KW-0963">Cytoplasm</keyword>
<keyword evidence="5" id="KW-0966">Cell projection</keyword>
<dbReference type="GO" id="GO:0005929">
    <property type="term" value="C:cilium"/>
    <property type="evidence" value="ECO:0007669"/>
    <property type="project" value="UniProtKB-SubCell"/>
</dbReference>
<feature type="region of interest" description="Disordered" evidence="6">
    <location>
        <begin position="1"/>
        <end position="27"/>
    </location>
</feature>
<dbReference type="STRING" id="35128.B8C030"/>
<dbReference type="GO" id="GO:0005856">
    <property type="term" value="C:cytoskeleton"/>
    <property type="evidence" value="ECO:0007669"/>
    <property type="project" value="UniProtKB-SubCell"/>
</dbReference>
<dbReference type="FunCoup" id="B8C030">
    <property type="interactions" value="4"/>
</dbReference>
<gene>
    <name evidence="8" type="ORF">THAPSDRAFT_4712</name>
</gene>
<dbReference type="eggNOG" id="ENOG502QT8E">
    <property type="taxonomic scope" value="Eukaryota"/>
</dbReference>
<dbReference type="InterPro" id="IPR027012">
    <property type="entry name" value="Enkurin_dom"/>
</dbReference>
<dbReference type="Proteomes" id="UP000001449">
    <property type="component" value="Chromosome 4"/>
</dbReference>
<dbReference type="PROSITE" id="PS51665">
    <property type="entry name" value="ENKURIN"/>
    <property type="match status" value="1"/>
</dbReference>
<keyword evidence="4" id="KW-0206">Cytoskeleton</keyword>
<dbReference type="InterPro" id="IPR052102">
    <property type="entry name" value="Enkurin_domain-protein"/>
</dbReference>
<proteinExistence type="predicted"/>
<dbReference type="InParanoid" id="B8C030"/>
<keyword evidence="9" id="KW-1185">Reference proteome</keyword>
<evidence type="ECO:0000256" key="4">
    <source>
        <dbReference type="ARBA" id="ARBA00023212"/>
    </source>
</evidence>
<dbReference type="GeneID" id="7451926"/>
<evidence type="ECO:0000256" key="3">
    <source>
        <dbReference type="ARBA" id="ARBA00022490"/>
    </source>
</evidence>
<comment type="subcellular location">
    <subcellularLocation>
        <location evidence="1">Cell projection</location>
        <location evidence="1">Cilium</location>
    </subcellularLocation>
    <subcellularLocation>
        <location evidence="2">Cytoplasm</location>
        <location evidence="2">Cytoskeleton</location>
    </subcellularLocation>
</comment>
<dbReference type="PANTHER" id="PTHR21490:SF0">
    <property type="entry name" value="ENKURIN"/>
    <property type="match status" value="1"/>
</dbReference>
<name>B8C030_THAPS</name>
<dbReference type="PaxDb" id="35128-Thaps4712"/>
<evidence type="ECO:0000256" key="1">
    <source>
        <dbReference type="ARBA" id="ARBA00004138"/>
    </source>
</evidence>
<dbReference type="PANTHER" id="PTHR21490">
    <property type="entry name" value="ENKURIN-RELATED"/>
    <property type="match status" value="1"/>
</dbReference>
<feature type="region of interest" description="Disordered" evidence="6">
    <location>
        <begin position="71"/>
        <end position="115"/>
    </location>
</feature>
<dbReference type="HOGENOM" id="CLU_088051_0_0_1"/>
<feature type="compositionally biased region" description="Basic and acidic residues" evidence="6">
    <location>
        <begin position="88"/>
        <end position="99"/>
    </location>
</feature>
<accession>B8C030</accession>
<evidence type="ECO:0000256" key="6">
    <source>
        <dbReference type="SAM" id="MobiDB-lite"/>
    </source>
</evidence>
<evidence type="ECO:0000313" key="8">
    <source>
        <dbReference type="EMBL" id="EED93448.1"/>
    </source>
</evidence>
<evidence type="ECO:0000256" key="2">
    <source>
        <dbReference type="ARBA" id="ARBA00004245"/>
    </source>
</evidence>
<reference evidence="8 9" key="2">
    <citation type="journal article" date="2008" name="Nature">
        <title>The Phaeodactylum genome reveals the evolutionary history of diatom genomes.</title>
        <authorList>
            <person name="Bowler C."/>
            <person name="Allen A.E."/>
            <person name="Badger J.H."/>
            <person name="Grimwood J."/>
            <person name="Jabbari K."/>
            <person name="Kuo A."/>
            <person name="Maheswari U."/>
            <person name="Martens C."/>
            <person name="Maumus F."/>
            <person name="Otillar R.P."/>
            <person name="Rayko E."/>
            <person name="Salamov A."/>
            <person name="Vandepoele K."/>
            <person name="Beszteri B."/>
            <person name="Gruber A."/>
            <person name="Heijde M."/>
            <person name="Katinka M."/>
            <person name="Mock T."/>
            <person name="Valentin K."/>
            <person name="Verret F."/>
            <person name="Berges J.A."/>
            <person name="Brownlee C."/>
            <person name="Cadoret J.P."/>
            <person name="Chiovitti A."/>
            <person name="Choi C.J."/>
            <person name="Coesel S."/>
            <person name="De Martino A."/>
            <person name="Detter J.C."/>
            <person name="Durkin C."/>
            <person name="Falciatore A."/>
            <person name="Fournet J."/>
            <person name="Haruta M."/>
            <person name="Huysman M.J."/>
            <person name="Jenkins B.D."/>
            <person name="Jiroutova K."/>
            <person name="Jorgensen R.E."/>
            <person name="Joubert Y."/>
            <person name="Kaplan A."/>
            <person name="Kroger N."/>
            <person name="Kroth P.G."/>
            <person name="La Roche J."/>
            <person name="Lindquist E."/>
            <person name="Lommer M."/>
            <person name="Martin-Jezequel V."/>
            <person name="Lopez P.J."/>
            <person name="Lucas S."/>
            <person name="Mangogna M."/>
            <person name="McGinnis K."/>
            <person name="Medlin L.K."/>
            <person name="Montsant A."/>
            <person name="Oudot-Le Secq M.P."/>
            <person name="Napoli C."/>
            <person name="Obornik M."/>
            <person name="Parker M.S."/>
            <person name="Petit J.L."/>
            <person name="Porcel B.M."/>
            <person name="Poulsen N."/>
            <person name="Robison M."/>
            <person name="Rychlewski L."/>
            <person name="Rynearson T.A."/>
            <person name="Schmutz J."/>
            <person name="Shapiro H."/>
            <person name="Siaut M."/>
            <person name="Stanley M."/>
            <person name="Sussman M.R."/>
            <person name="Taylor A.R."/>
            <person name="Vardi A."/>
            <person name="von Dassow P."/>
            <person name="Vyverman W."/>
            <person name="Willis A."/>
            <person name="Wyrwicz L.S."/>
            <person name="Rokhsar D.S."/>
            <person name="Weissenbach J."/>
            <person name="Armbrust E.V."/>
            <person name="Green B.R."/>
            <person name="Van de Peer Y."/>
            <person name="Grigoriev I.V."/>
        </authorList>
    </citation>
    <scope>NUCLEOTIDE SEQUENCE [LARGE SCALE GENOMIC DNA]</scope>
    <source>
        <strain evidence="8 9">CCMP1335</strain>
    </source>
</reference>
<sequence>MSECIYRFAEQPKQKNPKKKIYRSKYDPNGPLIGSTFGLHGTTAIDGRGVHDLKKNHVVIASFGLQPEAPDPKSFLRKGSRATNIPTVEHHNRSKEPHKPSVPSRNDKPVQGLKNSKDFVTCNAVEAINSNPKKRMDEEVRLHEEYGKVPAYLDSVKAAMEQEKQLIDMYVAEQSGRPKTEESEVMDEAERIQLINMLKQRWDGVNSVYQKYCHKVTLDTPGEIKRKAAQEAELKQLEDDIEKLSRPGPLLIRK</sequence>
<evidence type="ECO:0000259" key="7">
    <source>
        <dbReference type="PROSITE" id="PS51665"/>
    </source>
</evidence>
<dbReference type="KEGG" id="tps:THAPSDRAFT_4712"/>
<feature type="domain" description="Enkurin" evidence="7">
    <location>
        <begin position="155"/>
        <end position="252"/>
    </location>
</feature>
<dbReference type="RefSeq" id="XP_002289911.1">
    <property type="nucleotide sequence ID" value="XM_002289875.1"/>
</dbReference>
<reference evidence="8 9" key="1">
    <citation type="journal article" date="2004" name="Science">
        <title>The genome of the diatom Thalassiosira pseudonana: ecology, evolution, and metabolism.</title>
        <authorList>
            <person name="Armbrust E.V."/>
            <person name="Berges J.A."/>
            <person name="Bowler C."/>
            <person name="Green B.R."/>
            <person name="Martinez D."/>
            <person name="Putnam N.H."/>
            <person name="Zhou S."/>
            <person name="Allen A.E."/>
            <person name="Apt K.E."/>
            <person name="Bechner M."/>
            <person name="Brzezinski M.A."/>
            <person name="Chaal B.K."/>
            <person name="Chiovitti A."/>
            <person name="Davis A.K."/>
            <person name="Demarest M.S."/>
            <person name="Detter J.C."/>
            <person name="Glavina T."/>
            <person name="Goodstein D."/>
            <person name="Hadi M.Z."/>
            <person name="Hellsten U."/>
            <person name="Hildebrand M."/>
            <person name="Jenkins B.D."/>
            <person name="Jurka J."/>
            <person name="Kapitonov V.V."/>
            <person name="Kroger N."/>
            <person name="Lau W.W."/>
            <person name="Lane T.W."/>
            <person name="Larimer F.W."/>
            <person name="Lippmeier J.C."/>
            <person name="Lucas S."/>
            <person name="Medina M."/>
            <person name="Montsant A."/>
            <person name="Obornik M."/>
            <person name="Parker M.S."/>
            <person name="Palenik B."/>
            <person name="Pazour G.J."/>
            <person name="Richardson P.M."/>
            <person name="Rynearson T.A."/>
            <person name="Saito M.A."/>
            <person name="Schwartz D.C."/>
            <person name="Thamatrakoln K."/>
            <person name="Valentin K."/>
            <person name="Vardi A."/>
            <person name="Wilkerson F.P."/>
            <person name="Rokhsar D.S."/>
        </authorList>
    </citation>
    <scope>NUCLEOTIDE SEQUENCE [LARGE SCALE GENOMIC DNA]</scope>
    <source>
        <strain evidence="8 9">CCMP1335</strain>
    </source>
</reference>
<evidence type="ECO:0000256" key="5">
    <source>
        <dbReference type="ARBA" id="ARBA00023273"/>
    </source>
</evidence>
<organism evidence="8 9">
    <name type="scientific">Thalassiosira pseudonana</name>
    <name type="common">Marine diatom</name>
    <name type="synonym">Cyclotella nana</name>
    <dbReference type="NCBI Taxonomy" id="35128"/>
    <lineage>
        <taxon>Eukaryota</taxon>
        <taxon>Sar</taxon>
        <taxon>Stramenopiles</taxon>
        <taxon>Ochrophyta</taxon>
        <taxon>Bacillariophyta</taxon>
        <taxon>Coscinodiscophyceae</taxon>
        <taxon>Thalassiosirophycidae</taxon>
        <taxon>Thalassiosirales</taxon>
        <taxon>Thalassiosiraceae</taxon>
        <taxon>Thalassiosira</taxon>
    </lineage>
</organism>
<dbReference type="GO" id="GO:0005516">
    <property type="term" value="F:calmodulin binding"/>
    <property type="evidence" value="ECO:0000318"/>
    <property type="project" value="GO_Central"/>
</dbReference>
<protein>
    <recommendedName>
        <fullName evidence="7">Enkurin domain-containing protein</fullName>
    </recommendedName>
</protein>
<dbReference type="EMBL" id="CM000641">
    <property type="protein sequence ID" value="EED93448.1"/>
    <property type="molecule type" value="Genomic_DNA"/>
</dbReference>
<evidence type="ECO:0000313" key="9">
    <source>
        <dbReference type="Proteomes" id="UP000001449"/>
    </source>
</evidence>
<dbReference type="Pfam" id="PF13864">
    <property type="entry name" value="Enkurin"/>
    <property type="match status" value="1"/>
</dbReference>
<dbReference type="AlphaFoldDB" id="B8C030"/>